<evidence type="ECO:0000313" key="1">
    <source>
        <dbReference type="EMBL" id="KAL1600207.1"/>
    </source>
</evidence>
<name>A0ABR3R8B6_9PLEO</name>
<accession>A0ABR3R8B6</accession>
<dbReference type="Proteomes" id="UP001521222">
    <property type="component" value="Unassembled WGS sequence"/>
</dbReference>
<proteinExistence type="predicted"/>
<organism evidence="1 2">
    <name type="scientific">Nothophoma quercina</name>
    <dbReference type="NCBI Taxonomy" id="749835"/>
    <lineage>
        <taxon>Eukaryota</taxon>
        <taxon>Fungi</taxon>
        <taxon>Dikarya</taxon>
        <taxon>Ascomycota</taxon>
        <taxon>Pezizomycotina</taxon>
        <taxon>Dothideomycetes</taxon>
        <taxon>Pleosporomycetidae</taxon>
        <taxon>Pleosporales</taxon>
        <taxon>Pleosporineae</taxon>
        <taxon>Didymellaceae</taxon>
        <taxon>Nothophoma</taxon>
    </lineage>
</organism>
<sequence>MQSQHCRKARISSTSKAQQSDRFTLLLADIRSGLGDLWTFYEECIDGVLDAAANQQDTTAWLEQMQQLVEGNYKIAFSHEGVLFLLRDMGIWPSQQQTWGEGEGNTLEPFDFSAPRQPGLTFPKDLRAYYNPPDQIVVSDNYVPPPPNPLQQTSSNPVFFTDPTLRRNVVEYFAWTSQSQASDRSGYRKNNNTNINDWRAHDRLPYEPKDDDVMLWKQKLQREEEEVKATSQVHPTWPPWDFRLLNFDL</sequence>
<dbReference type="EMBL" id="JAKIXB020000018">
    <property type="protein sequence ID" value="KAL1600207.1"/>
    <property type="molecule type" value="Genomic_DNA"/>
</dbReference>
<keyword evidence="2" id="KW-1185">Reference proteome</keyword>
<gene>
    <name evidence="1" type="ORF">SLS59_005831</name>
</gene>
<protein>
    <submittedName>
        <fullName evidence="1">Uncharacterized protein</fullName>
    </submittedName>
</protein>
<evidence type="ECO:0000313" key="2">
    <source>
        <dbReference type="Proteomes" id="UP001521222"/>
    </source>
</evidence>
<comment type="caution">
    <text evidence="1">The sequence shown here is derived from an EMBL/GenBank/DDBJ whole genome shotgun (WGS) entry which is preliminary data.</text>
</comment>
<reference evidence="1 2" key="1">
    <citation type="submission" date="2024-02" db="EMBL/GenBank/DDBJ databases">
        <title>De novo assembly and annotation of 12 fungi associated with fruit tree decline syndrome in Ontario, Canada.</title>
        <authorList>
            <person name="Sulman M."/>
            <person name="Ellouze W."/>
            <person name="Ilyukhin E."/>
        </authorList>
    </citation>
    <scope>NUCLEOTIDE SEQUENCE [LARGE SCALE GENOMIC DNA]</scope>
    <source>
        <strain evidence="1 2">M97-236</strain>
    </source>
</reference>